<feature type="compositionally biased region" description="Basic and acidic residues" evidence="1">
    <location>
        <begin position="414"/>
        <end position="423"/>
    </location>
</feature>
<feature type="region of interest" description="Disordered" evidence="1">
    <location>
        <begin position="1"/>
        <end position="32"/>
    </location>
</feature>
<reference evidence="2" key="1">
    <citation type="submission" date="2024-05" db="EMBL/GenBank/DDBJ databases">
        <authorList>
            <person name="Cai S.Y."/>
            <person name="Jin L.M."/>
            <person name="Li H.R."/>
        </authorList>
    </citation>
    <scope>NUCLEOTIDE SEQUENCE</scope>
    <source>
        <strain evidence="2">A5-74</strain>
    </source>
</reference>
<dbReference type="InterPro" id="IPR007139">
    <property type="entry name" value="DUF349"/>
</dbReference>
<evidence type="ECO:0000313" key="2">
    <source>
        <dbReference type="EMBL" id="XCG65913.1"/>
    </source>
</evidence>
<accession>A0AAU8DXF7</accession>
<gene>
    <name evidence="2" type="ORF">ABLG96_14520</name>
</gene>
<dbReference type="Pfam" id="PF03993">
    <property type="entry name" value="DUF349"/>
    <property type="match status" value="3"/>
</dbReference>
<organism evidence="2">
    <name type="scientific">Nakamurella sp. A5-74</name>
    <dbReference type="NCBI Taxonomy" id="3158264"/>
    <lineage>
        <taxon>Bacteria</taxon>
        <taxon>Bacillati</taxon>
        <taxon>Actinomycetota</taxon>
        <taxon>Actinomycetes</taxon>
        <taxon>Nakamurellales</taxon>
        <taxon>Nakamurellaceae</taxon>
        <taxon>Nakamurella</taxon>
    </lineage>
</organism>
<proteinExistence type="predicted"/>
<dbReference type="AlphaFoldDB" id="A0AAU8DXF7"/>
<dbReference type="EMBL" id="CP159218">
    <property type="protein sequence ID" value="XCG65913.1"/>
    <property type="molecule type" value="Genomic_DNA"/>
</dbReference>
<feature type="compositionally biased region" description="Low complexity" evidence="1">
    <location>
        <begin position="13"/>
        <end position="32"/>
    </location>
</feature>
<evidence type="ECO:0000256" key="1">
    <source>
        <dbReference type="SAM" id="MobiDB-lite"/>
    </source>
</evidence>
<sequence length="442" mass="48581">MKPGSPGGRPRSGKPSRPGRPGAPGGRPSAAAVVEPLITPTDPHEWGRIDDQGVVFVRTADAERQVGIWQAGDAEAGLAHYARRFDDFSTEIAVLEARLASGSGDAKATRQQALQLREQVGELAAVGDLDSAAARLEVVIGAAEQAVAGASQARAEARTRSIAAKEALCVEAEELATSTQWKTAGDRFKTIVDDWRKITGIDRKTDDTLWKRFAKARDTFSRHRGAHFAELDKQRGAAKSVKETLIKRAEELSSSTEWGDTAAAYRDLMDDWKAAGRAPREVEDALWGRFRAAQEAFFARRNQVFSERDAEFEGNAAIKEQLLQEATPIDPVADLDAAKAKLRSIQERWEAAGKVPRERIRELDGKLRAIEDRVKAAEDAHWRRTDPETLARVAQFRDRVEQYRGQAGKARAAGNERKAKEAEAQAAQWEQWLATAENAAES</sequence>
<feature type="region of interest" description="Disordered" evidence="1">
    <location>
        <begin position="404"/>
        <end position="427"/>
    </location>
</feature>
<name>A0AAU8DXF7_9ACTN</name>
<protein>
    <submittedName>
        <fullName evidence="2">DUF349 domain-containing protein</fullName>
    </submittedName>
</protein>
<dbReference type="RefSeq" id="WP_353651517.1">
    <property type="nucleotide sequence ID" value="NZ_CP159218.1"/>
</dbReference>